<keyword evidence="2" id="KW-1185">Reference proteome</keyword>
<sequence length="341" mass="36469">MISLAIAASMCLALGARAIPYAKKEACASTAEWTGWKDIKHAFIFGDSYTQTGFNFTQSAPSASNPFGNPAYPGWTSSNGPNWVGFLTVKYNASLLQTYNLAYGGATVDSALVQPYMPTVLSVKQQVQDEFIPGYTGGSPKAPSAPKWTGTDSVFAFWIGINDVGNSYGAGPGSSGPLYTKIFDVYSGLVDQLYTSGARNFVFINVPPVDRSPLTVGQGNSSVATEKAAIADWNKRVADTAAALKANHTDEVNVWVYDSSKSFGDVMDDPSIYEETAGLKNTTAYCNAYQNGTPEIDTFTPSCGIAVDEYFWLNNLHPTYPIHDVVAKQVAEALVAGPDVC</sequence>
<dbReference type="Proteomes" id="UP001497700">
    <property type="component" value="Unassembled WGS sequence"/>
</dbReference>
<evidence type="ECO:0000313" key="2">
    <source>
        <dbReference type="Proteomes" id="UP001497700"/>
    </source>
</evidence>
<organism evidence="1 2">
    <name type="scientific">Hypoxylon rubiginosum</name>
    <dbReference type="NCBI Taxonomy" id="110542"/>
    <lineage>
        <taxon>Eukaryota</taxon>
        <taxon>Fungi</taxon>
        <taxon>Dikarya</taxon>
        <taxon>Ascomycota</taxon>
        <taxon>Pezizomycotina</taxon>
        <taxon>Sordariomycetes</taxon>
        <taxon>Xylariomycetidae</taxon>
        <taxon>Xylariales</taxon>
        <taxon>Hypoxylaceae</taxon>
        <taxon>Hypoxylon</taxon>
    </lineage>
</organism>
<reference evidence="1 2" key="1">
    <citation type="journal article" date="2022" name="New Phytol.">
        <title>Ecological generalism drives hyperdiversity of secondary metabolite gene clusters in xylarialean endophytes.</title>
        <authorList>
            <person name="Franco M.E.E."/>
            <person name="Wisecaver J.H."/>
            <person name="Arnold A.E."/>
            <person name="Ju Y.M."/>
            <person name="Slot J.C."/>
            <person name="Ahrendt S."/>
            <person name="Moore L.P."/>
            <person name="Eastman K.E."/>
            <person name="Scott K."/>
            <person name="Konkel Z."/>
            <person name="Mondo S.J."/>
            <person name="Kuo A."/>
            <person name="Hayes R.D."/>
            <person name="Haridas S."/>
            <person name="Andreopoulos B."/>
            <person name="Riley R."/>
            <person name="LaButti K."/>
            <person name="Pangilinan J."/>
            <person name="Lipzen A."/>
            <person name="Amirebrahimi M."/>
            <person name="Yan J."/>
            <person name="Adam C."/>
            <person name="Keymanesh K."/>
            <person name="Ng V."/>
            <person name="Louie K."/>
            <person name="Northen T."/>
            <person name="Drula E."/>
            <person name="Henrissat B."/>
            <person name="Hsieh H.M."/>
            <person name="Youens-Clark K."/>
            <person name="Lutzoni F."/>
            <person name="Miadlikowska J."/>
            <person name="Eastwood D.C."/>
            <person name="Hamelin R.C."/>
            <person name="Grigoriev I.V."/>
            <person name="U'Ren J.M."/>
        </authorList>
    </citation>
    <scope>NUCLEOTIDE SEQUENCE [LARGE SCALE GENOMIC DNA]</scope>
    <source>
        <strain evidence="1 2">CBS 119005</strain>
    </source>
</reference>
<dbReference type="EMBL" id="MU393519">
    <property type="protein sequence ID" value="KAI4862773.1"/>
    <property type="molecule type" value="Genomic_DNA"/>
</dbReference>
<name>A0ACB9YU92_9PEZI</name>
<accession>A0ACB9YU92</accession>
<evidence type="ECO:0000313" key="1">
    <source>
        <dbReference type="EMBL" id="KAI4862773.1"/>
    </source>
</evidence>
<gene>
    <name evidence="1" type="ORF">F4820DRAFT_429565</name>
</gene>
<comment type="caution">
    <text evidence="1">The sequence shown here is derived from an EMBL/GenBank/DDBJ whole genome shotgun (WGS) entry which is preliminary data.</text>
</comment>
<protein>
    <submittedName>
        <fullName evidence="1">Carbohydrate esterase family 16 protein</fullName>
    </submittedName>
</protein>
<proteinExistence type="predicted"/>